<dbReference type="AlphaFoldDB" id="A0AAE1ABC7"/>
<comment type="caution">
    <text evidence="1">The sequence shown here is derived from an EMBL/GenBank/DDBJ whole genome shotgun (WGS) entry which is preliminary data.</text>
</comment>
<gene>
    <name evidence="1" type="ORF">RRG08_020474</name>
</gene>
<dbReference type="EMBL" id="JAWDGP010002203">
    <property type="protein sequence ID" value="KAK3784790.1"/>
    <property type="molecule type" value="Genomic_DNA"/>
</dbReference>
<evidence type="ECO:0000313" key="1">
    <source>
        <dbReference type="EMBL" id="KAK3784790.1"/>
    </source>
</evidence>
<accession>A0AAE1ABC7</accession>
<keyword evidence="2" id="KW-1185">Reference proteome</keyword>
<protein>
    <submittedName>
        <fullName evidence="1">Uncharacterized protein</fullName>
    </submittedName>
</protein>
<evidence type="ECO:0000313" key="2">
    <source>
        <dbReference type="Proteomes" id="UP001283361"/>
    </source>
</evidence>
<proteinExistence type="predicted"/>
<name>A0AAE1ABC7_9GAST</name>
<dbReference type="Proteomes" id="UP001283361">
    <property type="component" value="Unassembled WGS sequence"/>
</dbReference>
<sequence length="88" mass="10137">MFSFFVANFQQKLQDSGSISQGCSAFSWKTFSRSYKTLVPFRRSVHLCHDKPSAEATRLWFHLEGMFSFVMTNLQQKLQDSGSISKEC</sequence>
<organism evidence="1 2">
    <name type="scientific">Elysia crispata</name>
    <name type="common">lettuce slug</name>
    <dbReference type="NCBI Taxonomy" id="231223"/>
    <lineage>
        <taxon>Eukaryota</taxon>
        <taxon>Metazoa</taxon>
        <taxon>Spiralia</taxon>
        <taxon>Lophotrochozoa</taxon>
        <taxon>Mollusca</taxon>
        <taxon>Gastropoda</taxon>
        <taxon>Heterobranchia</taxon>
        <taxon>Euthyneura</taxon>
        <taxon>Panpulmonata</taxon>
        <taxon>Sacoglossa</taxon>
        <taxon>Placobranchoidea</taxon>
        <taxon>Plakobranchidae</taxon>
        <taxon>Elysia</taxon>
    </lineage>
</organism>
<reference evidence="1" key="1">
    <citation type="journal article" date="2023" name="G3 (Bethesda)">
        <title>A reference genome for the long-term kleptoplast-retaining sea slug Elysia crispata morphotype clarki.</title>
        <authorList>
            <person name="Eastman K.E."/>
            <person name="Pendleton A.L."/>
            <person name="Shaikh M.A."/>
            <person name="Suttiyut T."/>
            <person name="Ogas R."/>
            <person name="Tomko P."/>
            <person name="Gavelis G."/>
            <person name="Widhalm J.R."/>
            <person name="Wisecaver J.H."/>
        </authorList>
    </citation>
    <scope>NUCLEOTIDE SEQUENCE</scope>
    <source>
        <strain evidence="1">ECLA1</strain>
    </source>
</reference>